<comment type="similarity">
    <text evidence="4 5">Belongs to the RlpA family.</text>
</comment>
<proteinExistence type="inferred from homology"/>
<dbReference type="Pfam" id="PF05036">
    <property type="entry name" value="SPOR"/>
    <property type="match status" value="1"/>
</dbReference>
<evidence type="ECO:0000256" key="5">
    <source>
        <dbReference type="RuleBase" id="RU003495"/>
    </source>
</evidence>
<dbReference type="InterPro" id="IPR036908">
    <property type="entry name" value="RlpA-like_sf"/>
</dbReference>
<evidence type="ECO:0000256" key="2">
    <source>
        <dbReference type="ARBA" id="ARBA00023239"/>
    </source>
</evidence>
<dbReference type="Proteomes" id="UP000216947">
    <property type="component" value="Unassembled WGS sequence"/>
</dbReference>
<dbReference type="Gene3D" id="2.40.40.10">
    <property type="entry name" value="RlpA-like domain"/>
    <property type="match status" value="1"/>
</dbReference>
<keyword evidence="4" id="KW-0564">Palmitate</keyword>
<dbReference type="GO" id="GO:0008932">
    <property type="term" value="F:lytic endotransglycosylase activity"/>
    <property type="evidence" value="ECO:0007669"/>
    <property type="project" value="UniProtKB-UniRule"/>
</dbReference>
<dbReference type="GO" id="GO:0005886">
    <property type="term" value="C:plasma membrane"/>
    <property type="evidence" value="ECO:0007669"/>
    <property type="project" value="UniProtKB-SubCell"/>
</dbReference>
<dbReference type="RefSeq" id="WP_026640801.1">
    <property type="nucleotide sequence ID" value="NZ_NEVI01000001.1"/>
</dbReference>
<dbReference type="Gene3D" id="3.30.70.1070">
    <property type="entry name" value="Sporulation related repeat"/>
    <property type="match status" value="1"/>
</dbReference>
<dbReference type="PANTHER" id="PTHR34183">
    <property type="entry name" value="ENDOLYTIC PEPTIDOGLYCAN TRANSGLYCOSYLASE RLPA"/>
    <property type="match status" value="1"/>
</dbReference>
<dbReference type="InterPro" id="IPR036680">
    <property type="entry name" value="SPOR-like_sf"/>
</dbReference>
<comment type="caution">
    <text evidence="8">The sequence shown here is derived from an EMBL/GenBank/DDBJ whole genome shotgun (WGS) entry which is preliminary data.</text>
</comment>
<dbReference type="GO" id="GO:0042834">
    <property type="term" value="F:peptidoglycan binding"/>
    <property type="evidence" value="ECO:0007669"/>
    <property type="project" value="InterPro"/>
</dbReference>
<gene>
    <name evidence="4" type="primary">rlpA</name>
    <name evidence="8" type="ORF">CAL19_01020</name>
</gene>
<evidence type="ECO:0000259" key="7">
    <source>
        <dbReference type="PROSITE" id="PS51724"/>
    </source>
</evidence>
<evidence type="ECO:0000256" key="3">
    <source>
        <dbReference type="ARBA" id="ARBA00023316"/>
    </source>
</evidence>
<comment type="function">
    <text evidence="4">Lytic transglycosylase with a strong preference for naked glycan strands that lack stem peptides.</text>
</comment>
<organism evidence="8 9">
    <name type="scientific">Bordetella genomosp. 7</name>
    <dbReference type="NCBI Taxonomy" id="1416805"/>
    <lineage>
        <taxon>Bacteria</taxon>
        <taxon>Pseudomonadati</taxon>
        <taxon>Pseudomonadota</taxon>
        <taxon>Betaproteobacteria</taxon>
        <taxon>Burkholderiales</taxon>
        <taxon>Alcaligenaceae</taxon>
        <taxon>Bordetella</taxon>
    </lineage>
</organism>
<evidence type="ECO:0000256" key="1">
    <source>
        <dbReference type="ARBA" id="ARBA00022729"/>
    </source>
</evidence>
<dbReference type="AlphaFoldDB" id="A0A261RRV5"/>
<dbReference type="SUPFAM" id="SSF50685">
    <property type="entry name" value="Barwin-like endoglucanases"/>
    <property type="match status" value="1"/>
</dbReference>
<comment type="subcellular location">
    <subcellularLocation>
        <location evidence="4">Cell membrane</location>
        <topology evidence="4">Lipid-anchor</topology>
    </subcellularLocation>
</comment>
<dbReference type="CDD" id="cd22268">
    <property type="entry name" value="DPBB_RlpA-like"/>
    <property type="match status" value="1"/>
</dbReference>
<dbReference type="GO" id="GO:0071555">
    <property type="term" value="P:cell wall organization"/>
    <property type="evidence" value="ECO:0007669"/>
    <property type="project" value="UniProtKB-KW"/>
</dbReference>
<evidence type="ECO:0000313" key="9">
    <source>
        <dbReference type="Proteomes" id="UP000216947"/>
    </source>
</evidence>
<dbReference type="NCBIfam" id="TIGR00413">
    <property type="entry name" value="rlpA"/>
    <property type="match status" value="1"/>
</dbReference>
<dbReference type="InterPro" id="IPR034718">
    <property type="entry name" value="RlpA"/>
</dbReference>
<keyword evidence="9" id="KW-1185">Reference proteome</keyword>
<keyword evidence="4 8" id="KW-0449">Lipoprotein</keyword>
<dbReference type="InterPro" id="IPR012997">
    <property type="entry name" value="RplA"/>
</dbReference>
<evidence type="ECO:0000313" key="8">
    <source>
        <dbReference type="EMBL" id="OZI27350.1"/>
    </source>
</evidence>
<dbReference type="SUPFAM" id="SSF110997">
    <property type="entry name" value="Sporulation related repeat"/>
    <property type="match status" value="1"/>
</dbReference>
<dbReference type="EC" id="4.2.2.-" evidence="4"/>
<keyword evidence="1 6" id="KW-0732">Signal</keyword>
<dbReference type="GO" id="GO:0000270">
    <property type="term" value="P:peptidoglycan metabolic process"/>
    <property type="evidence" value="ECO:0007669"/>
    <property type="project" value="UniProtKB-UniRule"/>
</dbReference>
<name>A0A261RRV5_9BORD</name>
<feature type="signal peptide" evidence="6">
    <location>
        <begin position="1"/>
        <end position="30"/>
    </location>
</feature>
<dbReference type="HAMAP" id="MF_02071">
    <property type="entry name" value="RlpA"/>
    <property type="match status" value="1"/>
</dbReference>
<dbReference type="OrthoDB" id="9779128at2"/>
<keyword evidence="4" id="KW-0472">Membrane</keyword>
<sequence>MNRSRLILAPVLLGLAVLIAGCSSPGTRKAGGYYQDDGPGAHPPSDLDNIPDAIPRLEPLAGGANRPYSVFGKRYVPVADQDHAYKQRGIASWYGKKFHGRRTSIGEVYDMYAMTAAHPTLPLPSYARVTSSINGRTVVVRINDRGPFHGGRIIDLSYAAAHKLGIIEPGSGEVVVERILPGEIRLAQERSAGVASAASAQTVADAPPLAATEVVVAELAPASPGSGADAASGVYLQVGAFSQPANAQTLMQQVNAQLDAAAETPPARVQQAGGLYRVRIGPYTDRATALGAARQVADRTGILPSLATY</sequence>
<dbReference type="PANTHER" id="PTHR34183:SF1">
    <property type="entry name" value="ENDOLYTIC PEPTIDOGLYCAN TRANSGLYCOSYLASE RLPA"/>
    <property type="match status" value="1"/>
</dbReference>
<dbReference type="PROSITE" id="PS51724">
    <property type="entry name" value="SPOR"/>
    <property type="match status" value="1"/>
</dbReference>
<dbReference type="EMBL" id="NEVK01000001">
    <property type="protein sequence ID" value="OZI27350.1"/>
    <property type="molecule type" value="Genomic_DNA"/>
</dbReference>
<dbReference type="PROSITE" id="PS51257">
    <property type="entry name" value="PROKAR_LIPOPROTEIN"/>
    <property type="match status" value="1"/>
</dbReference>
<feature type="chain" id="PRO_5013406216" description="Endolytic peptidoglycan transglycosylase RlpA" evidence="6">
    <location>
        <begin position="31"/>
        <end position="309"/>
    </location>
</feature>
<dbReference type="FunFam" id="2.40.40.10:FF:000003">
    <property type="entry name" value="Endolytic peptidoglycan transglycosylase RlpA"/>
    <property type="match status" value="1"/>
</dbReference>
<feature type="domain" description="SPOR" evidence="7">
    <location>
        <begin position="228"/>
        <end position="309"/>
    </location>
</feature>
<accession>A0A261RRV5</accession>
<reference evidence="9" key="1">
    <citation type="submission" date="2017-05" db="EMBL/GenBank/DDBJ databases">
        <title>Complete and WGS of Bordetella genogroups.</title>
        <authorList>
            <person name="Spilker T."/>
            <person name="Lipuma J."/>
        </authorList>
    </citation>
    <scope>NUCLEOTIDE SEQUENCE [LARGE SCALE GENOMIC DNA]</scope>
    <source>
        <strain evidence="9">AU18089</strain>
    </source>
</reference>
<keyword evidence="4" id="KW-1003">Cell membrane</keyword>
<evidence type="ECO:0000256" key="4">
    <source>
        <dbReference type="HAMAP-Rule" id="MF_02071"/>
    </source>
</evidence>
<dbReference type="InterPro" id="IPR007730">
    <property type="entry name" value="SPOR-like_dom"/>
</dbReference>
<dbReference type="InterPro" id="IPR009009">
    <property type="entry name" value="RlpA-like_DPBB"/>
</dbReference>
<evidence type="ECO:0000256" key="6">
    <source>
        <dbReference type="SAM" id="SignalP"/>
    </source>
</evidence>
<protein>
    <recommendedName>
        <fullName evidence="4">Endolytic peptidoglycan transglycosylase RlpA</fullName>
        <ecNumber evidence="4">4.2.2.-</ecNumber>
    </recommendedName>
</protein>
<keyword evidence="3 4" id="KW-0961">Cell wall biogenesis/degradation</keyword>
<dbReference type="Pfam" id="PF03330">
    <property type="entry name" value="DPBB_1"/>
    <property type="match status" value="1"/>
</dbReference>
<keyword evidence="2 4" id="KW-0456">Lyase</keyword>